<dbReference type="InterPro" id="IPR036390">
    <property type="entry name" value="WH_DNA-bd_sf"/>
</dbReference>
<keyword evidence="2" id="KW-0238">DNA-binding</keyword>
<dbReference type="Gene3D" id="1.10.287.100">
    <property type="match status" value="1"/>
</dbReference>
<sequence>MKDDDYSVADAEQLRLAVGRFVRHVRSVDTMPAGQAAVLGHLRRDGPSAIVALAERERVRHQTMARTVRLLADQGLVDLGTDANDKRRVIVTLSAAGAARLDDERTSRAAWIARAAQRELTDQERTVLQRLPTVLGKLVGDK</sequence>
<evidence type="ECO:0000259" key="4">
    <source>
        <dbReference type="PROSITE" id="PS50995"/>
    </source>
</evidence>
<keyword evidence="6" id="KW-1185">Reference proteome</keyword>
<dbReference type="InterPro" id="IPR036388">
    <property type="entry name" value="WH-like_DNA-bd_sf"/>
</dbReference>
<evidence type="ECO:0000256" key="3">
    <source>
        <dbReference type="ARBA" id="ARBA00023163"/>
    </source>
</evidence>
<dbReference type="Proteomes" id="UP001551695">
    <property type="component" value="Unassembled WGS sequence"/>
</dbReference>
<organism evidence="5 6">
    <name type="scientific">Nocardia aurea</name>
    <dbReference type="NCBI Taxonomy" id="2144174"/>
    <lineage>
        <taxon>Bacteria</taxon>
        <taxon>Bacillati</taxon>
        <taxon>Actinomycetota</taxon>
        <taxon>Actinomycetes</taxon>
        <taxon>Mycobacteriales</taxon>
        <taxon>Nocardiaceae</taxon>
        <taxon>Nocardia</taxon>
    </lineage>
</organism>
<reference evidence="5 6" key="1">
    <citation type="submission" date="2024-06" db="EMBL/GenBank/DDBJ databases">
        <title>The Natural Products Discovery Center: Release of the First 8490 Sequenced Strains for Exploring Actinobacteria Biosynthetic Diversity.</title>
        <authorList>
            <person name="Kalkreuter E."/>
            <person name="Kautsar S.A."/>
            <person name="Yang D."/>
            <person name="Bader C.D."/>
            <person name="Teijaro C.N."/>
            <person name="Fluegel L."/>
            <person name="Davis C.M."/>
            <person name="Simpson J.R."/>
            <person name="Lauterbach L."/>
            <person name="Steele A.D."/>
            <person name="Gui C."/>
            <person name="Meng S."/>
            <person name="Li G."/>
            <person name="Viehrig K."/>
            <person name="Ye F."/>
            <person name="Su P."/>
            <person name="Kiefer A.F."/>
            <person name="Nichols A."/>
            <person name="Cepeda A.J."/>
            <person name="Yan W."/>
            <person name="Fan B."/>
            <person name="Jiang Y."/>
            <person name="Adhikari A."/>
            <person name="Zheng C.-J."/>
            <person name="Schuster L."/>
            <person name="Cowan T.M."/>
            <person name="Smanski M.J."/>
            <person name="Chevrette M.G."/>
            <person name="De Carvalho L.P.S."/>
            <person name="Shen B."/>
        </authorList>
    </citation>
    <scope>NUCLEOTIDE SEQUENCE [LARGE SCALE GENOMIC DNA]</scope>
    <source>
        <strain evidence="5 6">NPDC050403</strain>
    </source>
</reference>
<dbReference type="SMART" id="SM00347">
    <property type="entry name" value="HTH_MARR"/>
    <property type="match status" value="1"/>
</dbReference>
<dbReference type="PANTHER" id="PTHR39515:SF2">
    <property type="entry name" value="HTH-TYPE TRANSCRIPTIONAL REGULATOR RV0880"/>
    <property type="match status" value="1"/>
</dbReference>
<feature type="domain" description="HTH marR-type" evidence="4">
    <location>
        <begin position="1"/>
        <end position="140"/>
    </location>
</feature>
<protein>
    <submittedName>
        <fullName evidence="5">MarR family winged helix-turn-helix transcriptional regulator</fullName>
    </submittedName>
</protein>
<dbReference type="PANTHER" id="PTHR39515">
    <property type="entry name" value="CONSERVED PROTEIN"/>
    <property type="match status" value="1"/>
</dbReference>
<accession>A0ABV3FY71</accession>
<keyword evidence="3" id="KW-0804">Transcription</keyword>
<dbReference type="InterPro" id="IPR023187">
    <property type="entry name" value="Tscrpt_reg_MarR-type_CS"/>
</dbReference>
<dbReference type="PROSITE" id="PS50995">
    <property type="entry name" value="HTH_MARR_2"/>
    <property type="match status" value="1"/>
</dbReference>
<dbReference type="EMBL" id="JBFAKC010000010">
    <property type="protein sequence ID" value="MEV0710367.1"/>
    <property type="molecule type" value="Genomic_DNA"/>
</dbReference>
<dbReference type="PROSITE" id="PS01117">
    <property type="entry name" value="HTH_MARR_1"/>
    <property type="match status" value="1"/>
</dbReference>
<comment type="caution">
    <text evidence="5">The sequence shown here is derived from an EMBL/GenBank/DDBJ whole genome shotgun (WGS) entry which is preliminary data.</text>
</comment>
<evidence type="ECO:0000313" key="6">
    <source>
        <dbReference type="Proteomes" id="UP001551695"/>
    </source>
</evidence>
<dbReference type="RefSeq" id="WP_357786220.1">
    <property type="nucleotide sequence ID" value="NZ_JBFAKC010000010.1"/>
</dbReference>
<gene>
    <name evidence="5" type="ORF">AB0I48_22625</name>
</gene>
<name>A0ABV3FY71_9NOCA</name>
<dbReference type="SUPFAM" id="SSF46785">
    <property type="entry name" value="Winged helix' DNA-binding domain"/>
    <property type="match status" value="1"/>
</dbReference>
<keyword evidence="1" id="KW-0805">Transcription regulation</keyword>
<evidence type="ECO:0000256" key="2">
    <source>
        <dbReference type="ARBA" id="ARBA00023125"/>
    </source>
</evidence>
<dbReference type="InterPro" id="IPR052526">
    <property type="entry name" value="HTH-type_Bedaq_tolerance"/>
</dbReference>
<dbReference type="InterPro" id="IPR000835">
    <property type="entry name" value="HTH_MarR-typ"/>
</dbReference>
<evidence type="ECO:0000313" key="5">
    <source>
        <dbReference type="EMBL" id="MEV0710367.1"/>
    </source>
</evidence>
<evidence type="ECO:0000256" key="1">
    <source>
        <dbReference type="ARBA" id="ARBA00023015"/>
    </source>
</evidence>
<dbReference type="Pfam" id="PF12802">
    <property type="entry name" value="MarR_2"/>
    <property type="match status" value="1"/>
</dbReference>
<dbReference type="Gene3D" id="1.10.10.10">
    <property type="entry name" value="Winged helix-like DNA-binding domain superfamily/Winged helix DNA-binding domain"/>
    <property type="match status" value="1"/>
</dbReference>
<proteinExistence type="predicted"/>